<evidence type="ECO:0000313" key="2">
    <source>
        <dbReference type="EMBL" id="AZN40972.1"/>
    </source>
</evidence>
<dbReference type="KEGG" id="palb:EJC50_15850"/>
<dbReference type="OrthoDB" id="9791837at2"/>
<dbReference type="CDD" id="cd02440">
    <property type="entry name" value="AdoMet_MTases"/>
    <property type="match status" value="1"/>
</dbReference>
<dbReference type="PANTHER" id="PTHR43861">
    <property type="entry name" value="TRANS-ACONITATE 2-METHYLTRANSFERASE-RELATED"/>
    <property type="match status" value="1"/>
</dbReference>
<dbReference type="Gene3D" id="3.40.50.150">
    <property type="entry name" value="Vaccinia Virus protein VP39"/>
    <property type="match status" value="1"/>
</dbReference>
<sequence>MPINFHDERNRTTYTTRIADESWVNCMEEHVVISNKHIADIGCGGGIYSKALADMGAASVTGVDFSEEMLKGAIENCKDINHVSFLLGDAYHTNMPANRFDIVLERALIHHLNDLNECFQEAARILKKDGLLIVQDRTPQDCSFPGDENHIRGYFHTKYPKLIEKEMTRRHQSIDVRNALESNGFRVSEEVQLWETRRVYDSLDALKADLLMRTGRSILHELTDDELHELVLFILGQLKGITNPIVEKDCWTVWFAIKN</sequence>
<proteinExistence type="predicted"/>
<dbReference type="EMBL" id="CP034437">
    <property type="protein sequence ID" value="AZN40972.1"/>
    <property type="molecule type" value="Genomic_DNA"/>
</dbReference>
<dbReference type="GO" id="GO:0008757">
    <property type="term" value="F:S-adenosylmethionine-dependent methyltransferase activity"/>
    <property type="evidence" value="ECO:0007669"/>
    <property type="project" value="InterPro"/>
</dbReference>
<dbReference type="AlphaFoldDB" id="A0A3Q8X5H0"/>
<accession>A0A3Q8X5H0</accession>
<evidence type="ECO:0000313" key="3">
    <source>
        <dbReference type="Proteomes" id="UP000272528"/>
    </source>
</evidence>
<organism evidence="2 3">
    <name type="scientific">Paenibacillus albus</name>
    <dbReference type="NCBI Taxonomy" id="2495582"/>
    <lineage>
        <taxon>Bacteria</taxon>
        <taxon>Bacillati</taxon>
        <taxon>Bacillota</taxon>
        <taxon>Bacilli</taxon>
        <taxon>Bacillales</taxon>
        <taxon>Paenibacillaceae</taxon>
        <taxon>Paenibacillus</taxon>
    </lineage>
</organism>
<keyword evidence="3" id="KW-1185">Reference proteome</keyword>
<dbReference type="SUPFAM" id="SSF53335">
    <property type="entry name" value="S-adenosyl-L-methionine-dependent methyltransferases"/>
    <property type="match status" value="1"/>
</dbReference>
<evidence type="ECO:0000259" key="1">
    <source>
        <dbReference type="Pfam" id="PF08241"/>
    </source>
</evidence>
<dbReference type="GO" id="GO:0032259">
    <property type="term" value="P:methylation"/>
    <property type="evidence" value="ECO:0007669"/>
    <property type="project" value="UniProtKB-KW"/>
</dbReference>
<gene>
    <name evidence="2" type="ORF">EJC50_15850</name>
</gene>
<feature type="domain" description="Methyltransferase type 11" evidence="1">
    <location>
        <begin position="40"/>
        <end position="134"/>
    </location>
</feature>
<name>A0A3Q8X5H0_9BACL</name>
<reference evidence="3" key="1">
    <citation type="submission" date="2018-12" db="EMBL/GenBank/DDBJ databases">
        <title>Genome sequence of Peanibacillus sp.</title>
        <authorList>
            <person name="Subramani G."/>
            <person name="Srinivasan S."/>
            <person name="Kim M.K."/>
        </authorList>
    </citation>
    <scope>NUCLEOTIDE SEQUENCE [LARGE SCALE GENOMIC DNA]</scope>
    <source>
        <strain evidence="3">18JY67-1</strain>
    </source>
</reference>
<dbReference type="InterPro" id="IPR029063">
    <property type="entry name" value="SAM-dependent_MTases_sf"/>
</dbReference>
<dbReference type="Proteomes" id="UP000272528">
    <property type="component" value="Chromosome"/>
</dbReference>
<keyword evidence="2" id="KW-0489">Methyltransferase</keyword>
<dbReference type="RefSeq" id="WP_126016569.1">
    <property type="nucleotide sequence ID" value="NZ_CP034437.1"/>
</dbReference>
<dbReference type="Pfam" id="PF08241">
    <property type="entry name" value="Methyltransf_11"/>
    <property type="match status" value="1"/>
</dbReference>
<protein>
    <submittedName>
        <fullName evidence="2">Class I SAM-dependent methyltransferase</fullName>
    </submittedName>
</protein>
<keyword evidence="2" id="KW-0808">Transferase</keyword>
<dbReference type="InterPro" id="IPR013216">
    <property type="entry name" value="Methyltransf_11"/>
</dbReference>